<evidence type="ECO:0000313" key="2">
    <source>
        <dbReference type="Proteomes" id="UP000195305"/>
    </source>
</evidence>
<dbReference type="EMBL" id="NFLJ01000032">
    <property type="protein sequence ID" value="OUQ33352.1"/>
    <property type="molecule type" value="Genomic_DNA"/>
</dbReference>
<dbReference type="RefSeq" id="WP_087304910.1">
    <property type="nucleotide sequence ID" value="NZ_NFLJ01000032.1"/>
</dbReference>
<accession>A0A1Y4SWP7</accession>
<reference evidence="1 2" key="1">
    <citation type="journal article" date="2018" name="BMC Genomics">
        <title>Whole genome sequencing and function prediction of 133 gut anaerobes isolated from chicken caecum in pure cultures.</title>
        <authorList>
            <person name="Medvecky M."/>
            <person name="Cejkova D."/>
            <person name="Polansky O."/>
            <person name="Karasova D."/>
            <person name="Kubasova T."/>
            <person name="Cizek A."/>
            <person name="Rychlik I."/>
        </authorList>
    </citation>
    <scope>NUCLEOTIDE SEQUENCE [LARGE SCALE GENOMIC DNA]</scope>
    <source>
        <strain evidence="1 2">An13</strain>
    </source>
</reference>
<organism evidence="1 2">
    <name type="scientific">Massilimicrobiota timonensis</name>
    <dbReference type="NCBI Taxonomy" id="1776392"/>
    <lineage>
        <taxon>Bacteria</taxon>
        <taxon>Bacillati</taxon>
        <taxon>Bacillota</taxon>
        <taxon>Erysipelotrichia</taxon>
        <taxon>Erysipelotrichales</taxon>
        <taxon>Erysipelotrichaceae</taxon>
        <taxon>Massilimicrobiota</taxon>
    </lineage>
</organism>
<dbReference type="Proteomes" id="UP000195305">
    <property type="component" value="Unassembled WGS sequence"/>
</dbReference>
<sequence length="62" mass="7502">MNKEEQYAIKVTDMERRILIKALTLLKEKQIKEDKNYDFIDDLIIKSCDAVPIKRKRAYEER</sequence>
<dbReference type="OrthoDB" id="1647575at2"/>
<protein>
    <submittedName>
        <fullName evidence="1">Uncharacterized protein</fullName>
    </submittedName>
</protein>
<name>A0A1Y4SWP7_9FIRM</name>
<comment type="caution">
    <text evidence="1">The sequence shown here is derived from an EMBL/GenBank/DDBJ whole genome shotgun (WGS) entry which is preliminary data.</text>
</comment>
<keyword evidence="2" id="KW-1185">Reference proteome</keyword>
<dbReference type="AlphaFoldDB" id="A0A1Y4SWP7"/>
<evidence type="ECO:0000313" key="1">
    <source>
        <dbReference type="EMBL" id="OUQ33352.1"/>
    </source>
</evidence>
<proteinExistence type="predicted"/>
<gene>
    <name evidence="1" type="ORF">B5E75_10620</name>
</gene>